<dbReference type="GO" id="GO:0003824">
    <property type="term" value="F:catalytic activity"/>
    <property type="evidence" value="ECO:0007669"/>
    <property type="project" value="InterPro"/>
</dbReference>
<comment type="caution">
    <text evidence="2">The sequence shown here is derived from an EMBL/GenBank/DDBJ whole genome shotgun (WGS) entry which is preliminary data.</text>
</comment>
<proteinExistence type="predicted"/>
<dbReference type="InterPro" id="IPR025202">
    <property type="entry name" value="PLD-like_dom"/>
</dbReference>
<feature type="domain" description="PLD phosphodiesterase" evidence="1">
    <location>
        <begin position="60"/>
        <end position="91"/>
    </location>
</feature>
<dbReference type="Pfam" id="PF13091">
    <property type="entry name" value="PLDc_2"/>
    <property type="match status" value="1"/>
</dbReference>
<dbReference type="EMBL" id="CAJOBC010109365">
    <property type="protein sequence ID" value="CAF4518821.1"/>
    <property type="molecule type" value="Genomic_DNA"/>
</dbReference>
<name>A0A816CPG7_9BILA</name>
<dbReference type="InterPro" id="IPR001736">
    <property type="entry name" value="PLipase_D/transphosphatidylase"/>
</dbReference>
<dbReference type="PROSITE" id="PS50035">
    <property type="entry name" value="PLD"/>
    <property type="match status" value="1"/>
</dbReference>
<keyword evidence="4" id="KW-1185">Reference proteome</keyword>
<evidence type="ECO:0000313" key="4">
    <source>
        <dbReference type="Proteomes" id="UP000663829"/>
    </source>
</evidence>
<evidence type="ECO:0000259" key="1">
    <source>
        <dbReference type="PROSITE" id="PS50035"/>
    </source>
</evidence>
<organism evidence="2 4">
    <name type="scientific">Didymodactylos carnosus</name>
    <dbReference type="NCBI Taxonomy" id="1234261"/>
    <lineage>
        <taxon>Eukaryota</taxon>
        <taxon>Metazoa</taxon>
        <taxon>Spiralia</taxon>
        <taxon>Gnathifera</taxon>
        <taxon>Rotifera</taxon>
        <taxon>Eurotatoria</taxon>
        <taxon>Bdelloidea</taxon>
        <taxon>Philodinida</taxon>
        <taxon>Philodinidae</taxon>
        <taxon>Didymodactylos</taxon>
    </lineage>
</organism>
<dbReference type="SUPFAM" id="SSF56024">
    <property type="entry name" value="Phospholipase D/nuclease"/>
    <property type="match status" value="1"/>
</dbReference>
<dbReference type="Proteomes" id="UP000681722">
    <property type="component" value="Unassembled WGS sequence"/>
</dbReference>
<accession>A0A816CPG7</accession>
<dbReference type="Proteomes" id="UP000663829">
    <property type="component" value="Unassembled WGS sequence"/>
</dbReference>
<protein>
    <recommendedName>
        <fullName evidence="1">PLD phosphodiesterase domain-containing protein</fullName>
    </recommendedName>
</protein>
<reference evidence="2" key="1">
    <citation type="submission" date="2021-02" db="EMBL/GenBank/DDBJ databases">
        <authorList>
            <person name="Nowell W R."/>
        </authorList>
    </citation>
    <scope>NUCLEOTIDE SEQUENCE</scope>
</reference>
<evidence type="ECO:0000313" key="2">
    <source>
        <dbReference type="EMBL" id="CAF1625279.1"/>
    </source>
</evidence>
<gene>
    <name evidence="2" type="ORF">GPM918_LOCUS43997</name>
    <name evidence="3" type="ORF">SRO942_LOCUS45671</name>
</gene>
<dbReference type="AlphaFoldDB" id="A0A816CPG7"/>
<dbReference type="EMBL" id="CAJNOQ010041910">
    <property type="protein sequence ID" value="CAF1625279.1"/>
    <property type="molecule type" value="Genomic_DNA"/>
</dbReference>
<dbReference type="Gene3D" id="3.30.870.10">
    <property type="entry name" value="Endonuclease Chain A"/>
    <property type="match status" value="1"/>
</dbReference>
<evidence type="ECO:0000313" key="3">
    <source>
        <dbReference type="EMBL" id="CAF4518821.1"/>
    </source>
</evidence>
<sequence length="164" mass="18522">MDAIKNLHQRKTIFTYGVTQSEGGDVNVFPPGSSNGIIVPFSFLSKHVPQPFVKEWSGGMGQVIHDKFIIIDFNDKNPQLFTGSSNLAAGGEEQNNDNLLAFTDPNVAQLYAVEAIRLVDHYHFRAVLQNSSETSPVMLRRDDWCQSYYDPRNFKCQERILLAK</sequence>